<protein>
    <submittedName>
        <fullName evidence="17">Ligand-gated channel</fullName>
    </submittedName>
</protein>
<dbReference type="RefSeq" id="WP_070048107.1">
    <property type="nucleotide sequence ID" value="NZ_CBCSDO010000001.1"/>
</dbReference>
<evidence type="ECO:0000256" key="4">
    <source>
        <dbReference type="ARBA" id="ARBA00022452"/>
    </source>
</evidence>
<dbReference type="InterPro" id="IPR012910">
    <property type="entry name" value="Plug_dom"/>
</dbReference>
<sequence length="725" mass="79497">MSKMSQATTLLLSLGFVSVCQAADLLSLTDATLESTTFSQPETPIASSDIEELSDPVQHADEHENELADHNEHDDGEHEEHDHHDKVERIVVQASRSGRIADDQPIRVELINREEIEEKAAMRPGNISMLLAETGGIRVQTTSPALGSANIRLQGLYGRYTQLLADGLPLYGNQAASIGLLQIPPTDLGRVEIIKGSASSLYGGSALGGVINLVSRRPGDSVKGEALLNVTTRDGQDVTTYIEAPLTSSVQGSITAGAHHQAVTDVDKDGWIDLAGYKRYTARPRLYWQGDDGQTLYTTVGLMSERREGGTLSGKDGAGSTVSDGNPFAQTQDSERLDAGAIFTMPIFDQLTLNSRASAMRQQHEHGFGLVLEDDQHESYLLESSLAGYSDNTDWVLGVAYQADRFTSDTFEQFNYSYSVPGVFSQLDYMFSPIITASLSARLEQHNEFGSQFSPRLSLLYRPGDLTIRASYGSGYFAPTPFVEEIEAAGLSRLEPIADIEEESAQTASIDFTYNFANMESSVTFFGSNIDNVTGLEAFAADGVGSPDRVRLVNAAGESKIRGSELLLRYYWRDIKLTASYLYLDATEQTPDTAPDTLAGTDPATAQRRKIALTPKHSAGFVAMWEQHGNFRAGFEAYYTGKQRLNDNPFTDYSKPYWHLGLMGEITVGSFSWFINLENLLDVKQTDQHPMILPSRAPSGQWTTDMWSRNDGFIVNAGVRLKFGD</sequence>
<organism evidence="17 18">
    <name type="scientific">Rheinheimera salexigens</name>
    <dbReference type="NCBI Taxonomy" id="1628148"/>
    <lineage>
        <taxon>Bacteria</taxon>
        <taxon>Pseudomonadati</taxon>
        <taxon>Pseudomonadota</taxon>
        <taxon>Gammaproteobacteria</taxon>
        <taxon>Chromatiales</taxon>
        <taxon>Chromatiaceae</taxon>
        <taxon>Rheinheimera</taxon>
    </lineage>
</organism>
<feature type="compositionally biased region" description="Basic and acidic residues" evidence="13">
    <location>
        <begin position="58"/>
        <end position="85"/>
    </location>
</feature>
<keyword evidence="5 11" id="KW-0812">Transmembrane</keyword>
<evidence type="ECO:0000256" key="2">
    <source>
        <dbReference type="ARBA" id="ARBA00008143"/>
    </source>
</evidence>
<keyword evidence="8 11" id="KW-0472">Membrane</keyword>
<dbReference type="GO" id="GO:0044718">
    <property type="term" value="P:siderophore transmembrane transport"/>
    <property type="evidence" value="ECO:0007669"/>
    <property type="project" value="TreeGrafter"/>
</dbReference>
<comment type="subcellular location">
    <subcellularLocation>
        <location evidence="1 11">Cell outer membrane</location>
        <topology evidence="1 11">Multi-pass membrane protein</topology>
    </subcellularLocation>
</comment>
<dbReference type="InterPro" id="IPR039426">
    <property type="entry name" value="TonB-dep_rcpt-like"/>
</dbReference>
<dbReference type="PANTHER" id="PTHR30069:SF29">
    <property type="entry name" value="HEMOGLOBIN AND HEMOGLOBIN-HAPTOGLOBIN-BINDING PROTEIN 1-RELATED"/>
    <property type="match status" value="1"/>
</dbReference>
<keyword evidence="10 11" id="KW-0998">Cell outer membrane</keyword>
<dbReference type="STRING" id="1628148.BI198_02355"/>
<evidence type="ECO:0000256" key="1">
    <source>
        <dbReference type="ARBA" id="ARBA00004571"/>
    </source>
</evidence>
<dbReference type="Gene3D" id="2.170.130.10">
    <property type="entry name" value="TonB-dependent receptor, plug domain"/>
    <property type="match status" value="1"/>
</dbReference>
<reference evidence="18" key="1">
    <citation type="submission" date="2016-09" db="EMBL/GenBank/DDBJ databases">
        <authorList>
            <person name="Wan X."/>
            <person name="Hou S."/>
        </authorList>
    </citation>
    <scope>NUCLEOTIDE SEQUENCE [LARGE SCALE GENOMIC DNA]</scope>
    <source>
        <strain evidence="18">KH87</strain>
    </source>
</reference>
<proteinExistence type="inferred from homology"/>
<dbReference type="PROSITE" id="PS52016">
    <property type="entry name" value="TONB_DEPENDENT_REC_3"/>
    <property type="match status" value="1"/>
</dbReference>
<dbReference type="OrthoDB" id="9815954at2"/>
<keyword evidence="9" id="KW-0675">Receptor</keyword>
<keyword evidence="18" id="KW-1185">Reference proteome</keyword>
<feature type="region of interest" description="Disordered" evidence="13">
    <location>
        <begin position="53"/>
        <end position="85"/>
    </location>
</feature>
<evidence type="ECO:0000256" key="10">
    <source>
        <dbReference type="ARBA" id="ARBA00023237"/>
    </source>
</evidence>
<evidence type="ECO:0000256" key="5">
    <source>
        <dbReference type="ARBA" id="ARBA00022692"/>
    </source>
</evidence>
<keyword evidence="3 11" id="KW-0813">Transport</keyword>
<keyword evidence="4 11" id="KW-1134">Transmembrane beta strand</keyword>
<dbReference type="InterPro" id="IPR036942">
    <property type="entry name" value="Beta-barrel_TonB_sf"/>
</dbReference>
<evidence type="ECO:0000256" key="12">
    <source>
        <dbReference type="RuleBase" id="RU003357"/>
    </source>
</evidence>
<feature type="domain" description="TonB-dependent receptor plug" evidence="16">
    <location>
        <begin position="103"/>
        <end position="210"/>
    </location>
</feature>
<accession>A0A1E7Q353</accession>
<evidence type="ECO:0000313" key="17">
    <source>
        <dbReference type="EMBL" id="OEY68540.1"/>
    </source>
</evidence>
<comment type="caution">
    <text evidence="17">The sequence shown here is derived from an EMBL/GenBank/DDBJ whole genome shotgun (WGS) entry which is preliminary data.</text>
</comment>
<keyword evidence="7 12" id="KW-0798">TonB box</keyword>
<evidence type="ECO:0000259" key="16">
    <source>
        <dbReference type="Pfam" id="PF07715"/>
    </source>
</evidence>
<evidence type="ECO:0000256" key="14">
    <source>
        <dbReference type="SAM" id="SignalP"/>
    </source>
</evidence>
<evidence type="ECO:0000256" key="3">
    <source>
        <dbReference type="ARBA" id="ARBA00022448"/>
    </source>
</evidence>
<gene>
    <name evidence="17" type="ORF">BI198_02355</name>
</gene>
<evidence type="ECO:0000256" key="13">
    <source>
        <dbReference type="SAM" id="MobiDB-lite"/>
    </source>
</evidence>
<evidence type="ECO:0000313" key="18">
    <source>
        <dbReference type="Proteomes" id="UP000242258"/>
    </source>
</evidence>
<dbReference type="GO" id="GO:0009279">
    <property type="term" value="C:cell outer membrane"/>
    <property type="evidence" value="ECO:0007669"/>
    <property type="project" value="UniProtKB-SubCell"/>
</dbReference>
<keyword evidence="6 14" id="KW-0732">Signal</keyword>
<evidence type="ECO:0000256" key="9">
    <source>
        <dbReference type="ARBA" id="ARBA00023170"/>
    </source>
</evidence>
<comment type="similarity">
    <text evidence="2">Belongs to the TonB-dependent receptor family. Hemoglobin/haptoglobin binding protein subfamily.</text>
</comment>
<dbReference type="SUPFAM" id="SSF56935">
    <property type="entry name" value="Porins"/>
    <property type="match status" value="1"/>
</dbReference>
<dbReference type="Gene3D" id="2.40.170.20">
    <property type="entry name" value="TonB-dependent receptor, beta-barrel domain"/>
    <property type="match status" value="1"/>
</dbReference>
<feature type="domain" description="TonB-dependent receptor-like beta-barrel" evidence="15">
    <location>
        <begin position="279"/>
        <end position="680"/>
    </location>
</feature>
<dbReference type="InterPro" id="IPR037066">
    <property type="entry name" value="Plug_dom_sf"/>
</dbReference>
<dbReference type="InterPro" id="IPR000531">
    <property type="entry name" value="Beta-barrel_TonB"/>
</dbReference>
<dbReference type="Pfam" id="PF00593">
    <property type="entry name" value="TonB_dep_Rec_b-barrel"/>
    <property type="match status" value="1"/>
</dbReference>
<evidence type="ECO:0000256" key="7">
    <source>
        <dbReference type="ARBA" id="ARBA00023077"/>
    </source>
</evidence>
<name>A0A1E7Q353_9GAMM</name>
<dbReference type="PANTHER" id="PTHR30069">
    <property type="entry name" value="TONB-DEPENDENT OUTER MEMBRANE RECEPTOR"/>
    <property type="match status" value="1"/>
</dbReference>
<evidence type="ECO:0000259" key="15">
    <source>
        <dbReference type="Pfam" id="PF00593"/>
    </source>
</evidence>
<evidence type="ECO:0000256" key="6">
    <source>
        <dbReference type="ARBA" id="ARBA00022729"/>
    </source>
</evidence>
<evidence type="ECO:0000256" key="11">
    <source>
        <dbReference type="PROSITE-ProRule" id="PRU01360"/>
    </source>
</evidence>
<evidence type="ECO:0000256" key="8">
    <source>
        <dbReference type="ARBA" id="ARBA00023136"/>
    </source>
</evidence>
<dbReference type="Pfam" id="PF07715">
    <property type="entry name" value="Plug"/>
    <property type="match status" value="1"/>
</dbReference>
<feature type="signal peptide" evidence="14">
    <location>
        <begin position="1"/>
        <end position="22"/>
    </location>
</feature>
<dbReference type="Proteomes" id="UP000242258">
    <property type="component" value="Unassembled WGS sequence"/>
</dbReference>
<feature type="chain" id="PRO_5009200301" evidence="14">
    <location>
        <begin position="23"/>
        <end position="725"/>
    </location>
</feature>
<dbReference type="AlphaFoldDB" id="A0A1E7Q353"/>
<dbReference type="EMBL" id="MKEK01000001">
    <property type="protein sequence ID" value="OEY68540.1"/>
    <property type="molecule type" value="Genomic_DNA"/>
</dbReference>
<dbReference type="GO" id="GO:0015344">
    <property type="term" value="F:siderophore uptake transmembrane transporter activity"/>
    <property type="evidence" value="ECO:0007669"/>
    <property type="project" value="TreeGrafter"/>
</dbReference>